<comment type="caution">
    <text evidence="2">The sequence shown here is derived from an EMBL/GenBank/DDBJ whole genome shotgun (WGS) entry which is preliminary data.</text>
</comment>
<gene>
    <name evidence="2" type="ORF">J2781_002940</name>
</gene>
<proteinExistence type="predicted"/>
<name>A0ABU1LGZ9_9FLAO</name>
<dbReference type="EMBL" id="JAVDQS010000008">
    <property type="protein sequence ID" value="MDR6405996.1"/>
    <property type="molecule type" value="Genomic_DNA"/>
</dbReference>
<accession>A0ABU1LGZ9</accession>
<dbReference type="RefSeq" id="WP_115982532.1">
    <property type="nucleotide sequence ID" value="NZ_JAVDQS010000008.1"/>
</dbReference>
<dbReference type="SMART" id="SM00867">
    <property type="entry name" value="YceI"/>
    <property type="match status" value="1"/>
</dbReference>
<organism evidence="2 3">
    <name type="scientific">Chryseobacterium geocarposphaerae</name>
    <dbReference type="NCBI Taxonomy" id="1416776"/>
    <lineage>
        <taxon>Bacteria</taxon>
        <taxon>Pseudomonadati</taxon>
        <taxon>Bacteroidota</taxon>
        <taxon>Flavobacteriia</taxon>
        <taxon>Flavobacteriales</taxon>
        <taxon>Weeksellaceae</taxon>
        <taxon>Chryseobacterium group</taxon>
        <taxon>Chryseobacterium</taxon>
    </lineage>
</organism>
<dbReference type="Pfam" id="PF04264">
    <property type="entry name" value="YceI"/>
    <property type="match status" value="1"/>
</dbReference>
<feature type="domain" description="Lipid/polyisoprenoid-binding YceI-like" evidence="1">
    <location>
        <begin position="43"/>
        <end position="216"/>
    </location>
</feature>
<dbReference type="InterPro" id="IPR036761">
    <property type="entry name" value="TTHA0802/YceI-like_sf"/>
</dbReference>
<dbReference type="PROSITE" id="PS51257">
    <property type="entry name" value="PROKAR_LIPOPROTEIN"/>
    <property type="match status" value="1"/>
</dbReference>
<reference evidence="2 3" key="1">
    <citation type="submission" date="2023-07" db="EMBL/GenBank/DDBJ databases">
        <title>Sorghum-associated microbial communities from plants grown in Nebraska, USA.</title>
        <authorList>
            <person name="Schachtman D."/>
        </authorList>
    </citation>
    <scope>NUCLEOTIDE SEQUENCE [LARGE SCALE GENOMIC DNA]</scope>
    <source>
        <strain evidence="2 3">DS1709</strain>
    </source>
</reference>
<keyword evidence="3" id="KW-1185">Reference proteome</keyword>
<evidence type="ECO:0000313" key="2">
    <source>
        <dbReference type="EMBL" id="MDR6405996.1"/>
    </source>
</evidence>
<evidence type="ECO:0000313" key="3">
    <source>
        <dbReference type="Proteomes" id="UP001184853"/>
    </source>
</evidence>
<dbReference type="Gene3D" id="2.40.128.110">
    <property type="entry name" value="Lipid/polyisoprenoid-binding, YceI-like"/>
    <property type="match status" value="1"/>
</dbReference>
<dbReference type="Proteomes" id="UP001184853">
    <property type="component" value="Unassembled WGS sequence"/>
</dbReference>
<dbReference type="InterPro" id="IPR007372">
    <property type="entry name" value="Lipid/polyisoprenoid-bd_YceI"/>
</dbReference>
<dbReference type="PANTHER" id="PTHR34406">
    <property type="entry name" value="PROTEIN YCEI"/>
    <property type="match status" value="1"/>
</dbReference>
<evidence type="ECO:0000259" key="1">
    <source>
        <dbReference type="SMART" id="SM00867"/>
    </source>
</evidence>
<protein>
    <submittedName>
        <fullName evidence="2">Polyisoprenoid-binding protein YceI</fullName>
    </submittedName>
</protein>
<sequence>MKRRLFSLVIPALFATAVVISCKKDKPLSSESNEVTTTKDGAQFVVDTLNSRVEWKGYKIFKSENTSHFGTIKFESGDVTVKDGKLESGKFVADMNSLTSVDLQNDADQLGKLNGHLKSGDFFETGKFPTASYEITKVTPSAEGDYNTVLDGNLTIKGITKPVSFKANVSVKEGEVSIATEPKDIKREEFGVKFQAPAANGVIKDEVTLQINVKALEKK</sequence>
<dbReference type="SUPFAM" id="SSF101874">
    <property type="entry name" value="YceI-like"/>
    <property type="match status" value="1"/>
</dbReference>
<dbReference type="PANTHER" id="PTHR34406:SF1">
    <property type="entry name" value="PROTEIN YCEI"/>
    <property type="match status" value="1"/>
</dbReference>